<dbReference type="Gene3D" id="3.30.1330.30">
    <property type="match status" value="1"/>
</dbReference>
<organism evidence="8">
    <name type="scientific">Acanthamoeba castellanii</name>
    <name type="common">Amoeba</name>
    <dbReference type="NCBI Taxonomy" id="5755"/>
    <lineage>
        <taxon>Eukaryota</taxon>
        <taxon>Amoebozoa</taxon>
        <taxon>Discosea</taxon>
        <taxon>Longamoebia</taxon>
        <taxon>Centramoebida</taxon>
        <taxon>Acanthamoebidae</taxon>
        <taxon>Acanthamoeba</taxon>
    </lineage>
</organism>
<evidence type="ECO:0000256" key="6">
    <source>
        <dbReference type="SAM" id="SignalP"/>
    </source>
</evidence>
<sequence length="299" mass="33593">PPPALFLLLFYRSSVSAMPKETKQRRGKQVAAAPYDKNAKAPVKGGKKAVPAQPAKKANKGPSPALFEKRPKNFGIGQDIQPKRDLTRFVRWPKYIRMQRQKRVLLHRLKVPPTINQFTRTLDKNLAKNLFAFVDKYRPETKAEKADRLKKRAAEIAALKKGEQPPAVATPYFVKYGLNHVTSLVESKKAKLVVIAHDVDPIELVVWLPSLCKKVGVPYCIVKSKSRLGQVVHKKTSAVLAITNVRKEDQPALATLTKAIQENYNDRYDDLRRQWGGLQLGRKSVHKQKAKAKAAAANQ</sequence>
<dbReference type="InterPro" id="IPR004037">
    <property type="entry name" value="Ribosomal_eL8-like_CS"/>
</dbReference>
<dbReference type="SUPFAM" id="SSF55315">
    <property type="entry name" value="L30e-like"/>
    <property type="match status" value="1"/>
</dbReference>
<proteinExistence type="evidence at transcript level"/>
<comment type="function">
    <text evidence="4">Component of the ribosome.</text>
</comment>
<evidence type="ECO:0000256" key="5">
    <source>
        <dbReference type="SAM" id="MobiDB-lite"/>
    </source>
</evidence>
<reference evidence="8" key="1">
    <citation type="journal article" date="2005" name="BMC Evol. Biol.">
        <title>An ancient spliceosomal intron in the ribosomal protein L7a gene (Rpl7a) of Giardia lamblia.</title>
        <authorList>
            <person name="Russell A.G."/>
            <person name="Shutt T.E."/>
            <person name="Watkins R.F."/>
            <person name="Gray M.W."/>
        </authorList>
    </citation>
    <scope>NUCLEOTIDE SEQUENCE</scope>
    <source>
        <strain evidence="8">ATCC 30010</strain>
    </source>
</reference>
<evidence type="ECO:0000256" key="3">
    <source>
        <dbReference type="ARBA" id="ARBA00023274"/>
    </source>
</evidence>
<keyword evidence="3 4" id="KW-0687">Ribonucleoprotein</keyword>
<comment type="similarity">
    <text evidence="1 4">Belongs to the eukaryotic ribosomal protein eL8 family.</text>
</comment>
<dbReference type="VEuPathDB" id="AmoebaDB:ACA1_271300"/>
<feature type="non-terminal residue" evidence="8">
    <location>
        <position position="1"/>
    </location>
</feature>
<dbReference type="PRINTS" id="PR00882">
    <property type="entry name" value="RIBOSOMALL7A"/>
</dbReference>
<dbReference type="AlphaFoldDB" id="Q3T2L8"/>
<dbReference type="EMBL" id="AY925000">
    <property type="protein sequence ID" value="AAY21190.1"/>
    <property type="molecule type" value="mRNA"/>
</dbReference>
<evidence type="ECO:0000259" key="7">
    <source>
        <dbReference type="Pfam" id="PF01248"/>
    </source>
</evidence>
<dbReference type="InterPro" id="IPR029064">
    <property type="entry name" value="Ribosomal_eL30-like_sf"/>
</dbReference>
<dbReference type="PANTHER" id="PTHR23105">
    <property type="entry name" value="RIBOSOMAL PROTEIN L7AE FAMILY MEMBER"/>
    <property type="match status" value="1"/>
</dbReference>
<feature type="region of interest" description="Disordered" evidence="5">
    <location>
        <begin position="18"/>
        <end position="71"/>
    </location>
</feature>
<dbReference type="InterPro" id="IPR050257">
    <property type="entry name" value="eL8/uL1-like"/>
</dbReference>
<keyword evidence="2 4" id="KW-0689">Ribosomal protein</keyword>
<feature type="domain" description="Ribosomal protein eL8/eL30/eS12/Gadd45" evidence="7">
    <location>
        <begin position="171"/>
        <end position="246"/>
    </location>
</feature>
<dbReference type="InterPro" id="IPR018492">
    <property type="entry name" value="Ribosomal_eL8/Nhp2"/>
</dbReference>
<evidence type="ECO:0000256" key="4">
    <source>
        <dbReference type="RuleBase" id="RU367042"/>
    </source>
</evidence>
<evidence type="ECO:0000256" key="1">
    <source>
        <dbReference type="ARBA" id="ARBA00007337"/>
    </source>
</evidence>
<dbReference type="PRINTS" id="PR00881">
    <property type="entry name" value="L7ARS6FAMILY"/>
</dbReference>
<feature type="signal peptide" evidence="6">
    <location>
        <begin position="1"/>
        <end position="17"/>
    </location>
</feature>
<dbReference type="InterPro" id="IPR001921">
    <property type="entry name" value="Ribosomal_eL8_euk"/>
</dbReference>
<dbReference type="GO" id="GO:0022625">
    <property type="term" value="C:cytosolic large ribosomal subunit"/>
    <property type="evidence" value="ECO:0007669"/>
    <property type="project" value="UniProtKB-UniRule"/>
</dbReference>
<dbReference type="PROSITE" id="PS01082">
    <property type="entry name" value="RIBOSOMAL_L7AE"/>
    <property type="match status" value="1"/>
</dbReference>
<feature type="chain" id="PRO_5004229324" description="60S ribosomal protein L7a" evidence="6">
    <location>
        <begin position="18"/>
        <end position="299"/>
    </location>
</feature>
<dbReference type="GO" id="GO:0003723">
    <property type="term" value="F:RNA binding"/>
    <property type="evidence" value="ECO:0007669"/>
    <property type="project" value="UniProtKB-UniRule"/>
</dbReference>
<evidence type="ECO:0000313" key="8">
    <source>
        <dbReference type="EMBL" id="AAY21190.1"/>
    </source>
</evidence>
<dbReference type="Pfam" id="PF01248">
    <property type="entry name" value="Ribosomal_L7Ae"/>
    <property type="match status" value="1"/>
</dbReference>
<dbReference type="GO" id="GO:0042254">
    <property type="term" value="P:ribosome biogenesis"/>
    <property type="evidence" value="ECO:0007669"/>
    <property type="project" value="InterPro"/>
</dbReference>
<keyword evidence="6" id="KW-0732">Signal</keyword>
<evidence type="ECO:0000256" key="2">
    <source>
        <dbReference type="ARBA" id="ARBA00022980"/>
    </source>
</evidence>
<name>Q3T2L8_ACACA</name>
<feature type="compositionally biased region" description="Low complexity" evidence="5">
    <location>
        <begin position="40"/>
        <end position="56"/>
    </location>
</feature>
<accession>Q3T2L8</accession>
<protein>
    <recommendedName>
        <fullName evidence="4">60S ribosomal protein L7a</fullName>
    </recommendedName>
</protein>
<dbReference type="FunFam" id="3.30.1330.30:FF:000003">
    <property type="entry name" value="60S ribosomal protein L7a"/>
    <property type="match status" value="1"/>
</dbReference>
<dbReference type="InterPro" id="IPR004038">
    <property type="entry name" value="Ribosomal_eL8/eL30/eS12/Gad45"/>
</dbReference>